<dbReference type="InterPro" id="IPR016032">
    <property type="entry name" value="Sig_transdc_resp-reg_C-effctor"/>
</dbReference>
<evidence type="ECO:0000313" key="10">
    <source>
        <dbReference type="Proteomes" id="UP000540989"/>
    </source>
</evidence>
<dbReference type="InterPro" id="IPR051015">
    <property type="entry name" value="EvgA-like"/>
</dbReference>
<dbReference type="PRINTS" id="PR00038">
    <property type="entry name" value="HTHLUXR"/>
</dbReference>
<protein>
    <submittedName>
        <fullName evidence="9">FixJ family two-component response regulator</fullName>
    </submittedName>
</protein>
<evidence type="ECO:0000256" key="3">
    <source>
        <dbReference type="ARBA" id="ARBA00023015"/>
    </source>
</evidence>
<evidence type="ECO:0000256" key="6">
    <source>
        <dbReference type="PROSITE-ProRule" id="PRU00169"/>
    </source>
</evidence>
<keyword evidence="1 6" id="KW-0597">Phosphoprotein</keyword>
<feature type="modified residue" description="4-aspartylphosphate" evidence="6">
    <location>
        <position position="56"/>
    </location>
</feature>
<sequence length="353" mass="38710">MTHTKPIVFVVDDDVSVRESLELLIDNEGWRAELFVSAQAFLQRKRPEVPHCLILDISMPGLNGLELQRQLAGERPEMPIIFITGHGDIPSSVQAMKAGAIEFLTKPFNHQVLLTAIHTSIGRSGALLQRETEVLELRRRYGQLTARERDVMSLVVTGLPNKQVGGELGISEITVKAHRGSVMRKMDAGSLADLVKMSGRLRMKAPRNLSGSSLGSSLAVDGRAATTILSIEDHPIFRDGLSMILSSQKDLQLIGQAPTARDGVNKFEKLRPDIVLLDLSLPDANGLEVLRNLLAVAPRARVIILTTSDSTSEMQTAMKAGASAYILKSMPREKILGTIRDVHRRTEIPPRSN</sequence>
<dbReference type="PROSITE" id="PS50043">
    <property type="entry name" value="HTH_LUXR_2"/>
    <property type="match status" value="1"/>
</dbReference>
<evidence type="ECO:0000259" key="8">
    <source>
        <dbReference type="PROSITE" id="PS50110"/>
    </source>
</evidence>
<keyword evidence="4" id="KW-0238">DNA-binding</keyword>
<feature type="modified residue" description="4-aspartylphosphate" evidence="6">
    <location>
        <position position="278"/>
    </location>
</feature>
<dbReference type="InterPro" id="IPR001789">
    <property type="entry name" value="Sig_transdc_resp-reg_receiver"/>
</dbReference>
<dbReference type="PROSITE" id="PS00622">
    <property type="entry name" value="HTH_LUXR_1"/>
    <property type="match status" value="1"/>
</dbReference>
<evidence type="ECO:0000256" key="1">
    <source>
        <dbReference type="ARBA" id="ARBA00022553"/>
    </source>
</evidence>
<evidence type="ECO:0000256" key="2">
    <source>
        <dbReference type="ARBA" id="ARBA00023012"/>
    </source>
</evidence>
<feature type="domain" description="HTH luxR-type" evidence="7">
    <location>
        <begin position="137"/>
        <end position="202"/>
    </location>
</feature>
<evidence type="ECO:0000256" key="5">
    <source>
        <dbReference type="ARBA" id="ARBA00023163"/>
    </source>
</evidence>
<dbReference type="CDD" id="cd17535">
    <property type="entry name" value="REC_NarL-like"/>
    <property type="match status" value="1"/>
</dbReference>
<dbReference type="AlphaFoldDB" id="A0A7W8E8B9"/>
<dbReference type="Gene3D" id="3.40.50.2300">
    <property type="match status" value="2"/>
</dbReference>
<evidence type="ECO:0000313" key="9">
    <source>
        <dbReference type="EMBL" id="MBB5061115.1"/>
    </source>
</evidence>
<dbReference type="SMART" id="SM00448">
    <property type="entry name" value="REC"/>
    <property type="match status" value="2"/>
</dbReference>
<reference evidence="9 10" key="1">
    <citation type="submission" date="2020-08" db="EMBL/GenBank/DDBJ databases">
        <title>Genomic Encyclopedia of Type Strains, Phase IV (KMG-V): Genome sequencing to study the core and pangenomes of soil and plant-associated prokaryotes.</title>
        <authorList>
            <person name="Whitman W."/>
        </authorList>
    </citation>
    <scope>NUCLEOTIDE SEQUENCE [LARGE SCALE GENOMIC DNA]</scope>
    <source>
        <strain evidence="9 10">M8UP14</strain>
    </source>
</reference>
<dbReference type="InterPro" id="IPR058245">
    <property type="entry name" value="NreC/VraR/RcsB-like_REC"/>
</dbReference>
<evidence type="ECO:0000259" key="7">
    <source>
        <dbReference type="PROSITE" id="PS50043"/>
    </source>
</evidence>
<dbReference type="EMBL" id="JACHIP010000028">
    <property type="protein sequence ID" value="MBB5061115.1"/>
    <property type="molecule type" value="Genomic_DNA"/>
</dbReference>
<keyword evidence="2" id="KW-0902">Two-component regulatory system</keyword>
<dbReference type="Pfam" id="PF00072">
    <property type="entry name" value="Response_reg"/>
    <property type="match status" value="2"/>
</dbReference>
<dbReference type="SUPFAM" id="SSF52172">
    <property type="entry name" value="CheY-like"/>
    <property type="match status" value="2"/>
</dbReference>
<comment type="caution">
    <text evidence="9">The sequence shown here is derived from an EMBL/GenBank/DDBJ whole genome shotgun (WGS) entry which is preliminary data.</text>
</comment>
<dbReference type="FunFam" id="3.40.50.2300:FF:000018">
    <property type="entry name" value="DNA-binding transcriptional regulator NtrC"/>
    <property type="match status" value="1"/>
</dbReference>
<accession>A0A7W8E8B9</accession>
<dbReference type="SUPFAM" id="SSF46894">
    <property type="entry name" value="C-terminal effector domain of the bipartite response regulators"/>
    <property type="match status" value="1"/>
</dbReference>
<dbReference type="InterPro" id="IPR000792">
    <property type="entry name" value="Tscrpt_reg_LuxR_C"/>
</dbReference>
<dbReference type="GO" id="GO:0003677">
    <property type="term" value="F:DNA binding"/>
    <property type="evidence" value="ECO:0007669"/>
    <property type="project" value="UniProtKB-KW"/>
</dbReference>
<dbReference type="Proteomes" id="UP000540989">
    <property type="component" value="Unassembled WGS sequence"/>
</dbReference>
<dbReference type="SMART" id="SM00421">
    <property type="entry name" value="HTH_LUXR"/>
    <property type="match status" value="1"/>
</dbReference>
<dbReference type="PANTHER" id="PTHR45566">
    <property type="entry name" value="HTH-TYPE TRANSCRIPTIONAL REGULATOR YHJB-RELATED"/>
    <property type="match status" value="1"/>
</dbReference>
<dbReference type="GO" id="GO:0000160">
    <property type="term" value="P:phosphorelay signal transduction system"/>
    <property type="evidence" value="ECO:0007669"/>
    <property type="project" value="UniProtKB-KW"/>
</dbReference>
<dbReference type="GO" id="GO:0006355">
    <property type="term" value="P:regulation of DNA-templated transcription"/>
    <property type="evidence" value="ECO:0007669"/>
    <property type="project" value="InterPro"/>
</dbReference>
<dbReference type="InterPro" id="IPR036388">
    <property type="entry name" value="WH-like_DNA-bd_sf"/>
</dbReference>
<keyword evidence="10" id="KW-1185">Reference proteome</keyword>
<dbReference type="PROSITE" id="PS50110">
    <property type="entry name" value="RESPONSE_REGULATORY"/>
    <property type="match status" value="2"/>
</dbReference>
<dbReference type="Gene3D" id="1.10.10.10">
    <property type="entry name" value="Winged helix-like DNA-binding domain superfamily/Winged helix DNA-binding domain"/>
    <property type="match status" value="1"/>
</dbReference>
<proteinExistence type="predicted"/>
<dbReference type="RefSeq" id="WP_184223822.1">
    <property type="nucleotide sequence ID" value="NZ_JACHIP010000028.1"/>
</dbReference>
<organism evidence="9 10">
    <name type="scientific">Granulicella aggregans</name>
    <dbReference type="NCBI Taxonomy" id="474949"/>
    <lineage>
        <taxon>Bacteria</taxon>
        <taxon>Pseudomonadati</taxon>
        <taxon>Acidobacteriota</taxon>
        <taxon>Terriglobia</taxon>
        <taxon>Terriglobales</taxon>
        <taxon>Acidobacteriaceae</taxon>
        <taxon>Granulicella</taxon>
    </lineage>
</organism>
<dbReference type="Pfam" id="PF00196">
    <property type="entry name" value="GerE"/>
    <property type="match status" value="1"/>
</dbReference>
<feature type="domain" description="Response regulatory" evidence="8">
    <location>
        <begin position="7"/>
        <end position="121"/>
    </location>
</feature>
<name>A0A7W8E8B9_9BACT</name>
<dbReference type="InterPro" id="IPR011006">
    <property type="entry name" value="CheY-like_superfamily"/>
</dbReference>
<evidence type="ECO:0000256" key="4">
    <source>
        <dbReference type="ARBA" id="ARBA00023125"/>
    </source>
</evidence>
<keyword evidence="3" id="KW-0805">Transcription regulation</keyword>
<feature type="domain" description="Response regulatory" evidence="8">
    <location>
        <begin position="227"/>
        <end position="343"/>
    </location>
</feature>
<gene>
    <name evidence="9" type="ORF">HDF16_005851</name>
</gene>
<dbReference type="PANTHER" id="PTHR45566:SF2">
    <property type="entry name" value="NARL SUBFAMILY"/>
    <property type="match status" value="1"/>
</dbReference>
<dbReference type="CDD" id="cd06170">
    <property type="entry name" value="LuxR_C_like"/>
    <property type="match status" value="1"/>
</dbReference>
<keyword evidence="5" id="KW-0804">Transcription</keyword>